<keyword evidence="3 6" id="KW-0238">DNA-binding</keyword>
<comment type="subcellular location">
    <subcellularLocation>
        <location evidence="1 6">Nucleus</location>
    </subcellularLocation>
</comment>
<dbReference type="Gene3D" id="1.10.10.10">
    <property type="entry name" value="Winged helix-like DNA-binding domain superfamily/Winged helix DNA-binding domain"/>
    <property type="match status" value="1"/>
</dbReference>
<protein>
    <recommendedName>
        <fullName evidence="8">Fork-head domain-containing protein</fullName>
    </recommendedName>
</protein>
<dbReference type="GO" id="GO:0000978">
    <property type="term" value="F:RNA polymerase II cis-regulatory region sequence-specific DNA binding"/>
    <property type="evidence" value="ECO:0007669"/>
    <property type="project" value="TreeGrafter"/>
</dbReference>
<evidence type="ECO:0000313" key="10">
    <source>
        <dbReference type="Proteomes" id="UP000054053"/>
    </source>
</evidence>
<dbReference type="CDD" id="cd20032">
    <property type="entry name" value="FH_FOXO"/>
    <property type="match status" value="1"/>
</dbReference>
<keyword evidence="2" id="KW-0805">Transcription regulation</keyword>
<feature type="compositionally biased region" description="Basic residues" evidence="7">
    <location>
        <begin position="380"/>
        <end position="392"/>
    </location>
</feature>
<gene>
    <name evidence="9" type="ORF">UVI_02018190</name>
</gene>
<proteinExistence type="predicted"/>
<dbReference type="SMART" id="SM00339">
    <property type="entry name" value="FH"/>
    <property type="match status" value="1"/>
</dbReference>
<dbReference type="PANTHER" id="PTHR45881">
    <property type="entry name" value="CHECKPOINT SUPPRESSOR 1-LIKE, ISOFORM A-RELATED"/>
    <property type="match status" value="1"/>
</dbReference>
<feature type="compositionally biased region" description="Low complexity" evidence="7">
    <location>
        <begin position="170"/>
        <end position="182"/>
    </location>
</feature>
<evidence type="ECO:0000256" key="7">
    <source>
        <dbReference type="SAM" id="MobiDB-lite"/>
    </source>
</evidence>
<dbReference type="EMBL" id="BBTG02000007">
    <property type="protein sequence ID" value="GAO13720.1"/>
    <property type="molecule type" value="Genomic_DNA"/>
</dbReference>
<feature type="region of interest" description="Disordered" evidence="7">
    <location>
        <begin position="320"/>
        <end position="339"/>
    </location>
</feature>
<comment type="caution">
    <text evidence="9">The sequence shown here is derived from an EMBL/GenBank/DDBJ whole genome shotgun (WGS) entry which is preliminary data.</text>
</comment>
<dbReference type="InterPro" id="IPR036388">
    <property type="entry name" value="WH-like_DNA-bd_sf"/>
</dbReference>
<dbReference type="InterPro" id="IPR030456">
    <property type="entry name" value="TF_fork_head_CS_2"/>
</dbReference>
<dbReference type="InterPro" id="IPR036390">
    <property type="entry name" value="WH_DNA-bd_sf"/>
</dbReference>
<dbReference type="Proteomes" id="UP000054053">
    <property type="component" value="Unassembled WGS sequence"/>
</dbReference>
<evidence type="ECO:0000256" key="5">
    <source>
        <dbReference type="ARBA" id="ARBA00023242"/>
    </source>
</evidence>
<name>A0A1B5KS82_USTVR</name>
<feature type="compositionally biased region" description="Polar residues" evidence="7">
    <location>
        <begin position="259"/>
        <end position="269"/>
    </location>
</feature>
<dbReference type="GO" id="GO:0000981">
    <property type="term" value="F:DNA-binding transcription factor activity, RNA polymerase II-specific"/>
    <property type="evidence" value="ECO:0007669"/>
    <property type="project" value="TreeGrafter"/>
</dbReference>
<evidence type="ECO:0000256" key="4">
    <source>
        <dbReference type="ARBA" id="ARBA00023163"/>
    </source>
</evidence>
<dbReference type="SUPFAM" id="SSF46785">
    <property type="entry name" value="Winged helix' DNA-binding domain"/>
    <property type="match status" value="1"/>
</dbReference>
<evidence type="ECO:0000256" key="2">
    <source>
        <dbReference type="ARBA" id="ARBA00023015"/>
    </source>
</evidence>
<feature type="domain" description="Fork-head" evidence="8">
    <location>
        <begin position="194"/>
        <end position="299"/>
    </location>
</feature>
<evidence type="ECO:0000313" key="9">
    <source>
        <dbReference type="EMBL" id="GAO13720.1"/>
    </source>
</evidence>
<evidence type="ECO:0000256" key="6">
    <source>
        <dbReference type="PROSITE-ProRule" id="PRU00089"/>
    </source>
</evidence>
<accession>A0A1B5KS82</accession>
<evidence type="ECO:0000256" key="3">
    <source>
        <dbReference type="ARBA" id="ARBA00023125"/>
    </source>
</evidence>
<dbReference type="PANTHER" id="PTHR45881:SF5">
    <property type="entry name" value="FORK-HEAD DOMAIN-CONTAINING PROTEIN"/>
    <property type="match status" value="1"/>
</dbReference>
<dbReference type="AlphaFoldDB" id="A0A1B5KS82"/>
<dbReference type="GO" id="GO:0005634">
    <property type="term" value="C:nucleus"/>
    <property type="evidence" value="ECO:0007669"/>
    <property type="project" value="UniProtKB-SubCell"/>
</dbReference>
<feature type="region of interest" description="Disordered" evidence="7">
    <location>
        <begin position="355"/>
        <end position="405"/>
    </location>
</feature>
<reference evidence="10" key="1">
    <citation type="journal article" date="2016" name="Genome Announc.">
        <title>Genome sequence of Ustilaginoidea virens IPU010, a rice pathogenic fungus causing false smut.</title>
        <authorList>
            <person name="Kumagai T."/>
            <person name="Ishii T."/>
            <person name="Terai G."/>
            <person name="Umemura M."/>
            <person name="Machida M."/>
            <person name="Asai K."/>
        </authorList>
    </citation>
    <scope>NUCLEOTIDE SEQUENCE [LARGE SCALE GENOMIC DNA]</scope>
    <source>
        <strain evidence="10">IPU010</strain>
    </source>
</reference>
<dbReference type="InterPro" id="IPR001766">
    <property type="entry name" value="Fork_head_dom"/>
</dbReference>
<feature type="region of interest" description="Disordered" evidence="7">
    <location>
        <begin position="130"/>
        <end position="193"/>
    </location>
</feature>
<keyword evidence="4" id="KW-0804">Transcription</keyword>
<dbReference type="PROSITE" id="PS00658">
    <property type="entry name" value="FORK_HEAD_2"/>
    <property type="match status" value="1"/>
</dbReference>
<dbReference type="PROSITE" id="PS50039">
    <property type="entry name" value="FORK_HEAD_3"/>
    <property type="match status" value="1"/>
</dbReference>
<evidence type="ECO:0000259" key="8">
    <source>
        <dbReference type="PROSITE" id="PS50039"/>
    </source>
</evidence>
<evidence type="ECO:0000256" key="1">
    <source>
        <dbReference type="ARBA" id="ARBA00004123"/>
    </source>
</evidence>
<dbReference type="Pfam" id="PF00250">
    <property type="entry name" value="Forkhead"/>
    <property type="match status" value="1"/>
</dbReference>
<organism evidence="9 10">
    <name type="scientific">Ustilaginoidea virens</name>
    <name type="common">Rice false smut fungus</name>
    <name type="synonym">Villosiclava virens</name>
    <dbReference type="NCBI Taxonomy" id="1159556"/>
    <lineage>
        <taxon>Eukaryota</taxon>
        <taxon>Fungi</taxon>
        <taxon>Dikarya</taxon>
        <taxon>Ascomycota</taxon>
        <taxon>Pezizomycotina</taxon>
        <taxon>Sordariomycetes</taxon>
        <taxon>Hypocreomycetidae</taxon>
        <taxon>Hypocreales</taxon>
        <taxon>Clavicipitaceae</taxon>
        <taxon>Ustilaginoidea</taxon>
    </lineage>
</organism>
<feature type="region of interest" description="Disordered" evidence="7">
    <location>
        <begin position="253"/>
        <end position="272"/>
    </location>
</feature>
<keyword evidence="5 6" id="KW-0539">Nucleus</keyword>
<sequence length="579" mass="62361">MAFAGLSSKQPETWCLSPGSISVKTAKAKAAFMPSYSPQPRAHGTMAPGQAAAAGQEAWPLTPLGSGSDGLDLSYCLQDAPAALDDIKAGYFAPASPGGWCAPGPMLYPARPATAEMALWPADLFAGPEASGTSPVARSVASLTDSPPASAGGSTPGDAPSAAQPPPPDAQSAPCSASPPSDTNEAEAACGGERSDEPYAKLIYKAFMSRPDHSMTLQEIYQWFRENTSKAVTETGGWQNSIRHNLSMNAAFTKRDKASSTSPRSLSSGDDSKRVNEWVLEDWAIRNGVQSTTRYRKTNYARRGGPGRVAVSPWTVEHSAKRALSGRKGGCATRNSRQRKRTYCQVIPLEHTEHNAQHEHQQQQQQQQHQQQHEHEHQQHQHQHQQHQHQHQQHHDVLDSCGGGRQSCSPSAAELYEYAARHEGAIPPGISTRFDAAPCFASPLGAAGDYGLEASLGAGMPRPPHEREEHLLASGSHLHQQHQQRLLAQHHHHHHHVVACDEPPIGGPYARLPSAHVPAGAAAGFADPQRPGACRAFPDANACAASPPAPTSPPRPPFHHHHQDLLDPYVWWSHHSQCL</sequence>
<feature type="compositionally biased region" description="Polar residues" evidence="7">
    <location>
        <begin position="131"/>
        <end position="147"/>
    </location>
</feature>
<feature type="DNA-binding region" description="Fork-head" evidence="6">
    <location>
        <begin position="194"/>
        <end position="299"/>
    </location>
</feature>